<organism evidence="4 5">
    <name type="scientific">Clostridium colicanis DSM 13634</name>
    <dbReference type="NCBI Taxonomy" id="1121305"/>
    <lineage>
        <taxon>Bacteria</taxon>
        <taxon>Bacillati</taxon>
        <taxon>Bacillota</taxon>
        <taxon>Clostridia</taxon>
        <taxon>Eubacteriales</taxon>
        <taxon>Clostridiaceae</taxon>
        <taxon>Clostridium</taxon>
    </lineage>
</organism>
<dbReference type="InterPro" id="IPR008964">
    <property type="entry name" value="Invasin/intimin_cell_adhesion"/>
</dbReference>
<keyword evidence="4" id="KW-0326">Glycosidase</keyword>
<keyword evidence="1" id="KW-0344">Guanine-nucleotide releasing factor</keyword>
<dbReference type="Pfam" id="PF00415">
    <property type="entry name" value="RCC1"/>
    <property type="match status" value="1"/>
</dbReference>
<keyword evidence="2" id="KW-0677">Repeat</keyword>
<feature type="domain" description="BIG2" evidence="3">
    <location>
        <begin position="385"/>
        <end position="462"/>
    </location>
</feature>
<dbReference type="Gene3D" id="2.60.40.1080">
    <property type="match status" value="1"/>
</dbReference>
<sequence length="672" mass="73575">MKNLKKISFAFLFLTAFTILFDINAYGATKRKVQLATGENHSLILNSNGTIYSWGANNFGQLGNSTEIDSLKPTPVEDKFGDEDIISVAAGAFHSIALSDDGNLWAWGWNMYGQLGDGSQKNRNTPKKINSISKVKAVSAGYSHTIALKDDGTVWAWGQNDSGQLGNNSTKDSSYPVQVYGLKNIVSISANGKHNLALDSDGNIWFWGENWGGQLGELFSSIKIPRALTLPKDNDGNNLVPAYISAGKYHCIALMFDGSVWTWGFNPFNDLDSSTSNPVKVEGLDNVIRISAGNDYNLALKRDGSLWAWGLNGFGQLGNGTKEDSSTPKLVAISNNIDSICAGNSFNLALDKNENFFSWGLNKYGQLGDETTENRTTPVLLNLTAVKGISLNEKKITVSVGSSYRLFATITPRNASNTDVVWSSSKSYIASVDDTGKVTAHSPGTTTITVKTLDGGYTSSCEVTVPVPVSGISLSKSSITLILNKTNFDTDTIHATIYPSNADNKEIIWSSSNPNVVSVDSKGVVRAVSPGKAVITAKTKDGNYKDTVNVTVTDEGLPEWKTIKMLYPVDINKNWKINFSLPLYYKTVTKENIYIKDEYGNKIDTELYFVDESNNISSINSDITASSVLIIPKSTYVKGRTYYLYIDNDLQSKKNKTFLKQRMKIEFKVKEN</sequence>
<reference evidence="4 5" key="1">
    <citation type="submission" date="2016-02" db="EMBL/GenBank/DDBJ databases">
        <title>Genome sequence of Clostridium colicanis DSM 13634.</title>
        <authorList>
            <person name="Poehlein A."/>
            <person name="Daniel R."/>
        </authorList>
    </citation>
    <scope>NUCLEOTIDE SEQUENCE [LARGE SCALE GENOMIC DNA]</scope>
    <source>
        <strain evidence="4 5">DSM 13634</strain>
    </source>
</reference>
<dbReference type="PANTHER" id="PTHR45982">
    <property type="entry name" value="REGULATOR OF CHROMOSOME CONDENSATION"/>
    <property type="match status" value="1"/>
</dbReference>
<evidence type="ECO:0000313" key="4">
    <source>
        <dbReference type="EMBL" id="KYH29736.1"/>
    </source>
</evidence>
<dbReference type="Gene3D" id="2.130.10.30">
    <property type="entry name" value="Regulator of chromosome condensation 1/beta-lactamase-inhibitor protein II"/>
    <property type="match status" value="2"/>
</dbReference>
<dbReference type="Pfam" id="PF13540">
    <property type="entry name" value="RCC1_2"/>
    <property type="match status" value="1"/>
</dbReference>
<accession>A0A151AQ14</accession>
<dbReference type="InterPro" id="IPR000408">
    <property type="entry name" value="Reg_chr_condens"/>
</dbReference>
<gene>
    <name evidence="4" type="primary">cgkA</name>
    <name evidence="4" type="ORF">CLCOL_03740</name>
</gene>
<dbReference type="GO" id="GO:0033918">
    <property type="term" value="F:kappa-carrageenase activity"/>
    <property type="evidence" value="ECO:0007669"/>
    <property type="project" value="UniProtKB-EC"/>
</dbReference>
<dbReference type="EC" id="3.2.1.83" evidence="4"/>
<dbReference type="Pfam" id="PF02368">
    <property type="entry name" value="Big_2"/>
    <property type="match status" value="2"/>
</dbReference>
<comment type="caution">
    <text evidence="4">The sequence shown here is derived from an EMBL/GenBank/DDBJ whole genome shotgun (WGS) entry which is preliminary data.</text>
</comment>
<dbReference type="PRINTS" id="PR00633">
    <property type="entry name" value="RCCNDNSATION"/>
</dbReference>
<dbReference type="Pfam" id="PF25390">
    <property type="entry name" value="WD40_RLD"/>
    <property type="match status" value="1"/>
</dbReference>
<dbReference type="RefSeq" id="WP_061857312.1">
    <property type="nucleotide sequence ID" value="NZ_LTBB01000002.1"/>
</dbReference>
<dbReference type="AlphaFoldDB" id="A0A151AQ14"/>
<evidence type="ECO:0000256" key="1">
    <source>
        <dbReference type="ARBA" id="ARBA00022658"/>
    </source>
</evidence>
<keyword evidence="5" id="KW-1185">Reference proteome</keyword>
<name>A0A151AQ14_9CLOT</name>
<keyword evidence="4" id="KW-0378">Hydrolase</keyword>
<dbReference type="EMBL" id="LTBB01000002">
    <property type="protein sequence ID" value="KYH29736.1"/>
    <property type="molecule type" value="Genomic_DNA"/>
</dbReference>
<dbReference type="InterPro" id="IPR051553">
    <property type="entry name" value="Ran_GTPase-activating"/>
</dbReference>
<feature type="domain" description="BIG2" evidence="3">
    <location>
        <begin position="468"/>
        <end position="549"/>
    </location>
</feature>
<dbReference type="SUPFAM" id="SSF49373">
    <property type="entry name" value="Invasin/intimin cell-adhesion fragments"/>
    <property type="match status" value="2"/>
</dbReference>
<dbReference type="SMART" id="SM00635">
    <property type="entry name" value="BID_2"/>
    <property type="match status" value="2"/>
</dbReference>
<dbReference type="PROSITE" id="PS00626">
    <property type="entry name" value="RCC1_2"/>
    <property type="match status" value="2"/>
</dbReference>
<dbReference type="InterPro" id="IPR003343">
    <property type="entry name" value="Big_2"/>
</dbReference>
<dbReference type="PATRIC" id="fig|1121305.3.peg.375"/>
<evidence type="ECO:0000313" key="5">
    <source>
        <dbReference type="Proteomes" id="UP000075374"/>
    </source>
</evidence>
<dbReference type="InterPro" id="IPR058923">
    <property type="entry name" value="RCC1-like_dom"/>
</dbReference>
<dbReference type="PROSITE" id="PS50012">
    <property type="entry name" value="RCC1_3"/>
    <property type="match status" value="7"/>
</dbReference>
<proteinExistence type="predicted"/>
<dbReference type="SUPFAM" id="SSF50985">
    <property type="entry name" value="RCC1/BLIP-II"/>
    <property type="match status" value="2"/>
</dbReference>
<evidence type="ECO:0000256" key="2">
    <source>
        <dbReference type="ARBA" id="ARBA00022737"/>
    </source>
</evidence>
<dbReference type="PANTHER" id="PTHR45982:SF1">
    <property type="entry name" value="REGULATOR OF CHROMOSOME CONDENSATION"/>
    <property type="match status" value="1"/>
</dbReference>
<protein>
    <submittedName>
        <fullName evidence="4">Kappa-carrageenase</fullName>
        <ecNumber evidence="4">3.2.1.83</ecNumber>
    </submittedName>
</protein>
<evidence type="ECO:0000259" key="3">
    <source>
        <dbReference type="SMART" id="SM00635"/>
    </source>
</evidence>
<dbReference type="Proteomes" id="UP000075374">
    <property type="component" value="Unassembled WGS sequence"/>
</dbReference>
<dbReference type="STRING" id="1121305.CLCOL_03740"/>
<dbReference type="InterPro" id="IPR009091">
    <property type="entry name" value="RCC1/BLIP-II"/>
</dbReference>